<comment type="caution">
    <text evidence="2">The sequence shown here is derived from an EMBL/GenBank/DDBJ whole genome shotgun (WGS) entry which is preliminary data.</text>
</comment>
<feature type="compositionally biased region" description="Basic and acidic residues" evidence="1">
    <location>
        <begin position="580"/>
        <end position="590"/>
    </location>
</feature>
<sequence length="809" mass="89603">MLVLLWFQMNLSHPSCYKSSLCSFFISCIYYLRLLLLCTEYNAIWNSKAFWAIQDQRVDQIFLCSQRTSSNQDSDRVIHGTASSSVSESASMKMKVLCSFGGRILPRPSDGKLRYVGGETRIISIRRDIFWYMGSIDGDSEIQHVVAANGLDMGSRNNSILLGESGSTNNLHELNGQNNERETNRVLMQPMPDNVKSSLTIQSSQPMLPISNAYETHPFFYDDQVINHGKASQYPLQHVLDASNNSTRNLGEIPVSMPTHGLVNQGIMNDGQASTELQVQISAMPETLVKRKGDNVIHTGNEPGKVFPLEAPYPVPSHPFEGNLHVNLSEASVTAAISEGLHPALSSKNKGKHQQSEDASSLISSMNPTQTPKSSEDDFYAIQPIPREQEDLLNRSTKSDDAHGSHLLMSDLLSDFNQKNSVAESIHNRNMSNLNMVSISAAKPLQADGHTIDDGFALPQTYKQLPDPTSKVNAKLSPRMNSGMKQVLADNKICRNEDQDLSSENETNRSKDNNNNLFVDETTGTEHPAFHRVLSVEQNQSLASKLPDLNLAEVSPRESDNDTKVQAQSVPLTGNTGQDVSRDFPPEAKSRPTQGDILIDIEDRFPCCFLYDIFSKAIHTEDSSSIGPLPTDRAGVSLMDNHDPKSWSYFHNLAQEGFDNVSLIDQDNLSFLLSVTEVQEGGSKSQQSTPLPADAVLAGHKESHPNFGEQNQKSVPVTTKTEATFLHQNYEHLQLKGNENKNTDGIMENLRPQESEYQNGKNETRNVVVAGEFDTSIVQFIKNEDLEELGSGTFGTVLPWKMEGIRCCN</sequence>
<dbReference type="Proteomes" id="UP001386955">
    <property type="component" value="Unassembled WGS sequence"/>
</dbReference>
<evidence type="ECO:0000313" key="3">
    <source>
        <dbReference type="Proteomes" id="UP001386955"/>
    </source>
</evidence>
<protein>
    <submittedName>
        <fullName evidence="2">Uncharacterized protein</fullName>
    </submittedName>
</protein>
<name>A0AAN9XKR5_PSOTE</name>
<feature type="region of interest" description="Disordered" evidence="1">
    <location>
        <begin position="499"/>
        <end position="521"/>
    </location>
</feature>
<feature type="compositionally biased region" description="Polar residues" evidence="1">
    <location>
        <begin position="564"/>
        <end position="579"/>
    </location>
</feature>
<reference evidence="2 3" key="1">
    <citation type="submission" date="2024-01" db="EMBL/GenBank/DDBJ databases">
        <title>The genomes of 5 underutilized Papilionoideae crops provide insights into root nodulation and disease resistanc.</title>
        <authorList>
            <person name="Jiang F."/>
        </authorList>
    </citation>
    <scope>NUCLEOTIDE SEQUENCE [LARGE SCALE GENOMIC DNA]</scope>
    <source>
        <strain evidence="2">DUOXIRENSHENG_FW03</strain>
        <tissue evidence="2">Leaves</tissue>
    </source>
</reference>
<keyword evidence="3" id="KW-1185">Reference proteome</keyword>
<organism evidence="2 3">
    <name type="scientific">Psophocarpus tetragonolobus</name>
    <name type="common">Winged bean</name>
    <name type="synonym">Dolichos tetragonolobus</name>
    <dbReference type="NCBI Taxonomy" id="3891"/>
    <lineage>
        <taxon>Eukaryota</taxon>
        <taxon>Viridiplantae</taxon>
        <taxon>Streptophyta</taxon>
        <taxon>Embryophyta</taxon>
        <taxon>Tracheophyta</taxon>
        <taxon>Spermatophyta</taxon>
        <taxon>Magnoliopsida</taxon>
        <taxon>eudicotyledons</taxon>
        <taxon>Gunneridae</taxon>
        <taxon>Pentapetalae</taxon>
        <taxon>rosids</taxon>
        <taxon>fabids</taxon>
        <taxon>Fabales</taxon>
        <taxon>Fabaceae</taxon>
        <taxon>Papilionoideae</taxon>
        <taxon>50 kb inversion clade</taxon>
        <taxon>NPAAA clade</taxon>
        <taxon>indigoferoid/millettioid clade</taxon>
        <taxon>Phaseoleae</taxon>
        <taxon>Psophocarpus</taxon>
    </lineage>
</organism>
<feature type="compositionally biased region" description="Polar residues" evidence="1">
    <location>
        <begin position="357"/>
        <end position="373"/>
    </location>
</feature>
<proteinExistence type="predicted"/>
<evidence type="ECO:0000313" key="2">
    <source>
        <dbReference type="EMBL" id="KAK7395816.1"/>
    </source>
</evidence>
<feature type="region of interest" description="Disordered" evidence="1">
    <location>
        <begin position="554"/>
        <end position="592"/>
    </location>
</feature>
<dbReference type="EMBL" id="JAYMYS010000004">
    <property type="protein sequence ID" value="KAK7395816.1"/>
    <property type="molecule type" value="Genomic_DNA"/>
</dbReference>
<dbReference type="PANTHER" id="PTHR31066:SF97">
    <property type="entry name" value="OS03G0401100 PROTEIN"/>
    <property type="match status" value="1"/>
</dbReference>
<gene>
    <name evidence="2" type="ORF">VNO78_16387</name>
</gene>
<dbReference type="InterPro" id="IPR053198">
    <property type="entry name" value="Gynoecium_Dev_Regulator"/>
</dbReference>
<evidence type="ECO:0000256" key="1">
    <source>
        <dbReference type="SAM" id="MobiDB-lite"/>
    </source>
</evidence>
<accession>A0AAN9XKR5</accession>
<dbReference type="AlphaFoldDB" id="A0AAN9XKR5"/>
<dbReference type="PANTHER" id="PTHR31066">
    <property type="entry name" value="OS05G0427100 PROTEIN-RELATED"/>
    <property type="match status" value="1"/>
</dbReference>
<feature type="region of interest" description="Disordered" evidence="1">
    <location>
        <begin position="343"/>
        <end position="377"/>
    </location>
</feature>